<dbReference type="InterPro" id="IPR006201">
    <property type="entry name" value="Neur_channel"/>
</dbReference>
<evidence type="ECO:0008006" key="6">
    <source>
        <dbReference type="Google" id="ProtNLM"/>
    </source>
</evidence>
<dbReference type="EMBL" id="LSYV01000029">
    <property type="protein sequence ID" value="KXZ48354.1"/>
    <property type="molecule type" value="Genomic_DNA"/>
</dbReference>
<protein>
    <recommendedName>
        <fullName evidence="6">Neurotransmitter-gated ion-channel transmembrane domain-containing protein</fullName>
    </recommendedName>
</protein>
<name>A0A150GEV2_GONPE</name>
<dbReference type="SUPFAM" id="SSF63712">
    <property type="entry name" value="Nicotinic receptor ligand binding domain-like"/>
    <property type="match status" value="1"/>
</dbReference>
<dbReference type="SUPFAM" id="SSF90112">
    <property type="entry name" value="Neurotransmitter-gated ion-channel transmembrane pore"/>
    <property type="match status" value="1"/>
</dbReference>
<dbReference type="InterPro" id="IPR038050">
    <property type="entry name" value="Neuro_actylchol_rec"/>
</dbReference>
<evidence type="ECO:0000256" key="2">
    <source>
        <dbReference type="SAM" id="MobiDB-lite"/>
    </source>
</evidence>
<accession>A0A150GEV2</accession>
<evidence type="ECO:0000256" key="3">
    <source>
        <dbReference type="SAM" id="Phobius"/>
    </source>
</evidence>
<dbReference type="OrthoDB" id="2016799at2759"/>
<dbReference type="InterPro" id="IPR036734">
    <property type="entry name" value="Neur_chan_lig-bd_sf"/>
</dbReference>
<dbReference type="Proteomes" id="UP000075714">
    <property type="component" value="Unassembled WGS sequence"/>
</dbReference>
<feature type="region of interest" description="Disordered" evidence="2">
    <location>
        <begin position="1"/>
        <end position="20"/>
    </location>
</feature>
<keyword evidence="3" id="KW-0472">Membrane</keyword>
<reference evidence="5" key="1">
    <citation type="journal article" date="2016" name="Nat. Commun.">
        <title>The Gonium pectorale genome demonstrates co-option of cell cycle regulation during the evolution of multicellularity.</title>
        <authorList>
            <person name="Hanschen E.R."/>
            <person name="Marriage T.N."/>
            <person name="Ferris P.J."/>
            <person name="Hamaji T."/>
            <person name="Toyoda A."/>
            <person name="Fujiyama A."/>
            <person name="Neme R."/>
            <person name="Noguchi H."/>
            <person name="Minakuchi Y."/>
            <person name="Suzuki M."/>
            <person name="Kawai-Toyooka H."/>
            <person name="Smith D.R."/>
            <person name="Sparks H."/>
            <person name="Anderson J."/>
            <person name="Bakaric R."/>
            <person name="Luria V."/>
            <person name="Karger A."/>
            <person name="Kirschner M.W."/>
            <person name="Durand P.M."/>
            <person name="Michod R.E."/>
            <person name="Nozaki H."/>
            <person name="Olson B.J."/>
        </authorList>
    </citation>
    <scope>NUCLEOTIDE SEQUENCE [LARGE SCALE GENOMIC DNA]</scope>
    <source>
        <strain evidence="5">NIES-2863</strain>
    </source>
</reference>
<keyword evidence="3" id="KW-1133">Transmembrane helix</keyword>
<dbReference type="GO" id="GO:0016020">
    <property type="term" value="C:membrane"/>
    <property type="evidence" value="ECO:0007669"/>
    <property type="project" value="UniProtKB-SubCell"/>
</dbReference>
<dbReference type="InterPro" id="IPR036719">
    <property type="entry name" value="Neuro-gated_channel_TM_sf"/>
</dbReference>
<keyword evidence="3" id="KW-0812">Transmembrane</keyword>
<dbReference type="GO" id="GO:0005230">
    <property type="term" value="F:extracellular ligand-gated monoatomic ion channel activity"/>
    <property type="evidence" value="ECO:0007669"/>
    <property type="project" value="InterPro"/>
</dbReference>
<dbReference type="GO" id="GO:0004888">
    <property type="term" value="F:transmembrane signaling receptor activity"/>
    <property type="evidence" value="ECO:0007669"/>
    <property type="project" value="InterPro"/>
</dbReference>
<evidence type="ECO:0000256" key="1">
    <source>
        <dbReference type="ARBA" id="ARBA00004141"/>
    </source>
</evidence>
<dbReference type="PANTHER" id="PTHR18945">
    <property type="entry name" value="NEUROTRANSMITTER GATED ION CHANNEL"/>
    <property type="match status" value="1"/>
</dbReference>
<gene>
    <name evidence="4" type="ORF">GPECTOR_28g761</name>
</gene>
<sequence>MAPSHKTPRLPGPQDQVPRWRINANSTSGTVTWSTRLVGTWYTPLDFRAYPFDHQHLLLELAIADSQSAVAGLRWEHVAKLNNTAHTKGADMSGWRVKWGKAKVYDSRACMAKYNVTAPSYSAAPGDPSAALLPALYTSIRLGDRFFANNAGRGTTSPSGCGNYPTMYDEGRALYGPVVLVADIMVKRVTSYYIMTNLLPVLIISLVTFVVYYMPCNALNDRMVVSMTLFLSLTAMQFVFDFPPANYLNALQQVVLIAYIMMLLSCIESMLVNWIATLPQNLKNKRTCLSKYSTLLR</sequence>
<evidence type="ECO:0000313" key="5">
    <source>
        <dbReference type="Proteomes" id="UP000075714"/>
    </source>
</evidence>
<proteinExistence type="predicted"/>
<comment type="caution">
    <text evidence="4">The sequence shown here is derived from an EMBL/GenBank/DDBJ whole genome shotgun (WGS) entry which is preliminary data.</text>
</comment>
<keyword evidence="5" id="KW-1185">Reference proteome</keyword>
<dbReference type="Gene3D" id="2.70.170.10">
    <property type="entry name" value="Neurotransmitter-gated ion-channel ligand-binding domain"/>
    <property type="match status" value="1"/>
</dbReference>
<evidence type="ECO:0000313" key="4">
    <source>
        <dbReference type="EMBL" id="KXZ48354.1"/>
    </source>
</evidence>
<feature type="transmembrane region" description="Helical" evidence="3">
    <location>
        <begin position="192"/>
        <end position="212"/>
    </location>
</feature>
<comment type="subcellular location">
    <subcellularLocation>
        <location evidence="1">Membrane</location>
        <topology evidence="1">Multi-pass membrane protein</topology>
    </subcellularLocation>
</comment>
<feature type="transmembrane region" description="Helical" evidence="3">
    <location>
        <begin position="224"/>
        <end position="242"/>
    </location>
</feature>
<feature type="transmembrane region" description="Helical" evidence="3">
    <location>
        <begin position="254"/>
        <end position="276"/>
    </location>
</feature>
<dbReference type="AlphaFoldDB" id="A0A150GEV2"/>
<dbReference type="Gene3D" id="1.20.58.390">
    <property type="entry name" value="Neurotransmitter-gated ion-channel transmembrane domain"/>
    <property type="match status" value="1"/>
</dbReference>
<organism evidence="4 5">
    <name type="scientific">Gonium pectorale</name>
    <name type="common">Green alga</name>
    <dbReference type="NCBI Taxonomy" id="33097"/>
    <lineage>
        <taxon>Eukaryota</taxon>
        <taxon>Viridiplantae</taxon>
        <taxon>Chlorophyta</taxon>
        <taxon>core chlorophytes</taxon>
        <taxon>Chlorophyceae</taxon>
        <taxon>CS clade</taxon>
        <taxon>Chlamydomonadales</taxon>
        <taxon>Volvocaceae</taxon>
        <taxon>Gonium</taxon>
    </lineage>
</organism>